<name>A0AAC8VWX2_9PROT</name>
<dbReference type="EMBL" id="CP012401">
    <property type="protein sequence ID" value="ALG70984.1"/>
    <property type="molecule type" value="Genomic_DNA"/>
</dbReference>
<dbReference type="AlphaFoldDB" id="A0AAC8VWX2"/>
<gene>
    <name evidence="1" type="ORF">AL072_08725</name>
</gene>
<keyword evidence="2" id="KW-1185">Reference proteome</keyword>
<proteinExistence type="predicted"/>
<dbReference type="RefSeq" id="WP_045580659.1">
    <property type="nucleotide sequence ID" value="NZ_CP012401.1"/>
</dbReference>
<evidence type="ECO:0000313" key="2">
    <source>
        <dbReference type="Proteomes" id="UP000069935"/>
    </source>
</evidence>
<dbReference type="KEGG" id="ati:AL072_08725"/>
<protein>
    <recommendedName>
        <fullName evidence="3">Plasmid mobilization relaxosome protein MobC</fullName>
    </recommendedName>
</protein>
<evidence type="ECO:0000313" key="1">
    <source>
        <dbReference type="EMBL" id="ALG70984.1"/>
    </source>
</evidence>
<organism evidence="1 2">
    <name type="scientific">Azospirillum thiophilum</name>
    <dbReference type="NCBI Taxonomy" id="528244"/>
    <lineage>
        <taxon>Bacteria</taxon>
        <taxon>Pseudomonadati</taxon>
        <taxon>Pseudomonadota</taxon>
        <taxon>Alphaproteobacteria</taxon>
        <taxon>Rhodospirillales</taxon>
        <taxon>Azospirillaceae</taxon>
        <taxon>Azospirillum</taxon>
    </lineage>
</organism>
<dbReference type="Pfam" id="PF21983">
    <property type="entry name" value="NikA-like"/>
    <property type="match status" value="1"/>
</dbReference>
<reference evidence="1 2" key="2">
    <citation type="journal article" date="2016" name="Genome Announc.">
        <title>Complete Genome Sequence of a Strain of Azospirillum thiophilum Isolated from a Sulfide Spring.</title>
        <authorList>
            <person name="Fomenkov A."/>
            <person name="Vincze T."/>
            <person name="Grabovich M."/>
            <person name="Anton B.P."/>
            <person name="Dubinina G."/>
            <person name="Orlova M."/>
            <person name="Belousova E."/>
            <person name="Roberts R.J."/>
        </authorList>
    </citation>
    <scope>NUCLEOTIDE SEQUENCE [LARGE SCALE GENOMIC DNA]</scope>
    <source>
        <strain evidence="1 2">BV-S</strain>
    </source>
</reference>
<reference evidence="2" key="1">
    <citation type="submission" date="2015-08" db="EMBL/GenBank/DDBJ databases">
        <title>Complete Genome Sequence of Azospirillum thiophilum BV-S.</title>
        <authorList>
            <person name="Fomenkov A."/>
            <person name="Vincze T."/>
            <person name="Grabovich M."/>
            <person name="Dubinina G."/>
            <person name="Orlova M."/>
            <person name="Belousova E."/>
            <person name="Roberts R.J."/>
        </authorList>
    </citation>
    <scope>NUCLEOTIDE SEQUENCE [LARGE SCALE GENOMIC DNA]</scope>
    <source>
        <strain evidence="2">BV-S</strain>
    </source>
</reference>
<dbReference type="Proteomes" id="UP000069935">
    <property type="component" value="Chromosome 1"/>
</dbReference>
<dbReference type="InterPro" id="IPR053842">
    <property type="entry name" value="NikA-like"/>
</dbReference>
<accession>A0AAC8VWX2</accession>
<evidence type="ECO:0008006" key="3">
    <source>
        <dbReference type="Google" id="ProtNLM"/>
    </source>
</evidence>
<sequence>MPKTTRHPPAIGTGSETRVRTRQITYRLTPDEYAAVARSGEARGWSPAQYARAVVLTDAGQTIPAIARRRPEAPPELQSALPVLTALLGDIRHIRTLLNQLAARANAGAVAPACAGYAKAETVVQGLSERIVAAILGEEGAS</sequence>